<keyword evidence="1" id="KW-0472">Membrane</keyword>
<comment type="caution">
    <text evidence="2">The sequence shown here is derived from an EMBL/GenBank/DDBJ whole genome shotgun (WGS) entry which is preliminary data.</text>
</comment>
<gene>
    <name evidence="2" type="ORF">AAHA92_01415</name>
</gene>
<dbReference type="PANTHER" id="PTHR33306:SF5">
    <property type="entry name" value="OXIDOREDUCTASE_TRANSITION METAL ION-BINDING PROTEIN"/>
    <property type="match status" value="1"/>
</dbReference>
<proteinExistence type="predicted"/>
<protein>
    <recommendedName>
        <fullName evidence="4">Transmembrane protein</fullName>
    </recommendedName>
</protein>
<feature type="transmembrane region" description="Helical" evidence="1">
    <location>
        <begin position="20"/>
        <end position="39"/>
    </location>
</feature>
<evidence type="ECO:0000313" key="3">
    <source>
        <dbReference type="Proteomes" id="UP001567538"/>
    </source>
</evidence>
<sequence length="127" mass="15380">MARYYSSPFQEYIQHFTLPLHFVFFLTVILFFMIFNWYINYEYIFLDLMDQIKISFMVFPVLLLLLVHWLGEDRDHFPFSIDLPERDSLHRVGGSPLGVSLVLVLLMIMIYHHSSLQEKWFPLFARR</sequence>
<feature type="transmembrane region" description="Helical" evidence="1">
    <location>
        <begin position="51"/>
        <end position="71"/>
    </location>
</feature>
<organism evidence="2 3">
    <name type="scientific">Salvia divinorum</name>
    <name type="common">Maria pastora</name>
    <name type="synonym">Diviner's sage</name>
    <dbReference type="NCBI Taxonomy" id="28513"/>
    <lineage>
        <taxon>Eukaryota</taxon>
        <taxon>Viridiplantae</taxon>
        <taxon>Streptophyta</taxon>
        <taxon>Embryophyta</taxon>
        <taxon>Tracheophyta</taxon>
        <taxon>Spermatophyta</taxon>
        <taxon>Magnoliopsida</taxon>
        <taxon>eudicotyledons</taxon>
        <taxon>Gunneridae</taxon>
        <taxon>Pentapetalae</taxon>
        <taxon>asterids</taxon>
        <taxon>lamiids</taxon>
        <taxon>Lamiales</taxon>
        <taxon>Lamiaceae</taxon>
        <taxon>Nepetoideae</taxon>
        <taxon>Mentheae</taxon>
        <taxon>Salviinae</taxon>
        <taxon>Salvia</taxon>
        <taxon>Salvia subgen. Calosphace</taxon>
    </lineage>
</organism>
<evidence type="ECO:0008006" key="4">
    <source>
        <dbReference type="Google" id="ProtNLM"/>
    </source>
</evidence>
<reference evidence="2 3" key="1">
    <citation type="submission" date="2024-06" db="EMBL/GenBank/DDBJ databases">
        <title>A chromosome level genome sequence of Diviner's sage (Salvia divinorum).</title>
        <authorList>
            <person name="Ford S.A."/>
            <person name="Ro D.-K."/>
            <person name="Ness R.W."/>
            <person name="Phillips M.A."/>
        </authorList>
    </citation>
    <scope>NUCLEOTIDE SEQUENCE [LARGE SCALE GENOMIC DNA]</scope>
    <source>
        <strain evidence="2">SAF-2024a</strain>
        <tissue evidence="2">Leaf</tissue>
    </source>
</reference>
<accession>A0ABD1ICZ2</accession>
<dbReference type="EMBL" id="JBEAFC010000002">
    <property type="protein sequence ID" value="KAL1565724.1"/>
    <property type="molecule type" value="Genomic_DNA"/>
</dbReference>
<keyword evidence="3" id="KW-1185">Reference proteome</keyword>
<dbReference type="AlphaFoldDB" id="A0ABD1ICZ2"/>
<evidence type="ECO:0000313" key="2">
    <source>
        <dbReference type="EMBL" id="KAL1565724.1"/>
    </source>
</evidence>
<keyword evidence="1" id="KW-0812">Transmembrane</keyword>
<evidence type="ECO:0000256" key="1">
    <source>
        <dbReference type="SAM" id="Phobius"/>
    </source>
</evidence>
<dbReference type="Proteomes" id="UP001567538">
    <property type="component" value="Unassembled WGS sequence"/>
</dbReference>
<keyword evidence="1" id="KW-1133">Transmembrane helix</keyword>
<name>A0ABD1ICZ2_SALDI</name>
<dbReference type="PANTHER" id="PTHR33306">
    <property type="entry name" value="EXPRESSED PROTEIN-RELATED-RELATED"/>
    <property type="match status" value="1"/>
</dbReference>
<feature type="transmembrane region" description="Helical" evidence="1">
    <location>
        <begin position="91"/>
        <end position="111"/>
    </location>
</feature>